<evidence type="ECO:0000313" key="1">
    <source>
        <dbReference type="EMBL" id="CAK5087225.1"/>
    </source>
</evidence>
<dbReference type="EMBL" id="CAVMJV010000064">
    <property type="protein sequence ID" value="CAK5087225.1"/>
    <property type="molecule type" value="Genomic_DNA"/>
</dbReference>
<evidence type="ECO:0000313" key="2">
    <source>
        <dbReference type="Proteomes" id="UP001497535"/>
    </source>
</evidence>
<protein>
    <submittedName>
        <fullName evidence="1">Uncharacterized protein</fullName>
    </submittedName>
</protein>
<name>A0ACB1A721_MELEN</name>
<dbReference type="Proteomes" id="UP001497535">
    <property type="component" value="Unassembled WGS sequence"/>
</dbReference>
<reference evidence="1" key="1">
    <citation type="submission" date="2023-11" db="EMBL/GenBank/DDBJ databases">
        <authorList>
            <person name="Poullet M."/>
        </authorList>
    </citation>
    <scope>NUCLEOTIDE SEQUENCE</scope>
    <source>
        <strain evidence="1">E1834</strain>
    </source>
</reference>
<comment type="caution">
    <text evidence="1">The sequence shown here is derived from an EMBL/GenBank/DDBJ whole genome shotgun (WGS) entry which is preliminary data.</text>
</comment>
<sequence length="127" mass="14800">MEVEIENFFVNQKEMSIFNHGRDYLYLQSYKRCTVKTINEMQNPPKKPQKSRKGKGKQDSSSSSSIPVDSVDGAEQYFKSCLDDTSTNVAIQNFNEEERKKMHLNKLNELLNNEEFKQFLQCEAYGN</sequence>
<organism evidence="1 2">
    <name type="scientific">Meloidogyne enterolobii</name>
    <name type="common">Root-knot nematode worm</name>
    <name type="synonym">Meloidogyne mayaguensis</name>
    <dbReference type="NCBI Taxonomy" id="390850"/>
    <lineage>
        <taxon>Eukaryota</taxon>
        <taxon>Metazoa</taxon>
        <taxon>Ecdysozoa</taxon>
        <taxon>Nematoda</taxon>
        <taxon>Chromadorea</taxon>
        <taxon>Rhabditida</taxon>
        <taxon>Tylenchina</taxon>
        <taxon>Tylenchomorpha</taxon>
        <taxon>Tylenchoidea</taxon>
        <taxon>Meloidogynidae</taxon>
        <taxon>Meloidogyninae</taxon>
        <taxon>Meloidogyne</taxon>
    </lineage>
</organism>
<keyword evidence="2" id="KW-1185">Reference proteome</keyword>
<accession>A0ACB1A721</accession>
<proteinExistence type="predicted"/>
<gene>
    <name evidence="1" type="ORF">MENTE1834_LOCUS34767</name>
</gene>